<evidence type="ECO:0000256" key="1">
    <source>
        <dbReference type="ARBA" id="ARBA00023186"/>
    </source>
</evidence>
<dbReference type="PROSITE" id="PS00636">
    <property type="entry name" value="DNAJ_1"/>
    <property type="match status" value="1"/>
</dbReference>
<keyword evidence="2" id="KW-0812">Transmembrane</keyword>
<keyword evidence="5" id="KW-1185">Reference proteome</keyword>
<dbReference type="Proteomes" id="UP001642464">
    <property type="component" value="Unassembled WGS sequence"/>
</dbReference>
<dbReference type="SUPFAM" id="SSF46565">
    <property type="entry name" value="Chaperone J-domain"/>
    <property type="match status" value="1"/>
</dbReference>
<keyword evidence="2" id="KW-0472">Membrane</keyword>
<organism evidence="4 5">
    <name type="scientific">Durusdinium trenchii</name>
    <dbReference type="NCBI Taxonomy" id="1381693"/>
    <lineage>
        <taxon>Eukaryota</taxon>
        <taxon>Sar</taxon>
        <taxon>Alveolata</taxon>
        <taxon>Dinophyceae</taxon>
        <taxon>Suessiales</taxon>
        <taxon>Symbiodiniaceae</taxon>
        <taxon>Durusdinium</taxon>
    </lineage>
</organism>
<dbReference type="EMBL" id="CAXAMM010027947">
    <property type="protein sequence ID" value="CAK9061880.1"/>
    <property type="molecule type" value="Genomic_DNA"/>
</dbReference>
<dbReference type="Gene3D" id="1.10.287.110">
    <property type="entry name" value="DnaJ domain"/>
    <property type="match status" value="1"/>
</dbReference>
<gene>
    <name evidence="4" type="ORF">SCF082_LOCUS32339</name>
</gene>
<evidence type="ECO:0000256" key="2">
    <source>
        <dbReference type="SAM" id="Phobius"/>
    </source>
</evidence>
<proteinExistence type="predicted"/>
<dbReference type="PANTHER" id="PTHR44360:SF1">
    <property type="entry name" value="DNAJ HOMOLOG SUBFAMILY B MEMBER 9"/>
    <property type="match status" value="1"/>
</dbReference>
<dbReference type="PRINTS" id="PR00625">
    <property type="entry name" value="JDOMAIN"/>
</dbReference>
<comment type="caution">
    <text evidence="4">The sequence shown here is derived from an EMBL/GenBank/DDBJ whole genome shotgun (WGS) entry which is preliminary data.</text>
</comment>
<dbReference type="InterPro" id="IPR036869">
    <property type="entry name" value="J_dom_sf"/>
</dbReference>
<accession>A0ABP0NHM8</accession>
<dbReference type="Pfam" id="PF00226">
    <property type="entry name" value="DnaJ"/>
    <property type="match status" value="1"/>
</dbReference>
<dbReference type="SMART" id="SM00271">
    <property type="entry name" value="DnaJ"/>
    <property type="match status" value="1"/>
</dbReference>
<feature type="transmembrane region" description="Helical" evidence="2">
    <location>
        <begin position="315"/>
        <end position="335"/>
    </location>
</feature>
<evidence type="ECO:0000313" key="5">
    <source>
        <dbReference type="Proteomes" id="UP001642464"/>
    </source>
</evidence>
<dbReference type="InterPro" id="IPR051948">
    <property type="entry name" value="Hsp70_co-chaperone_J-domain"/>
</dbReference>
<sequence>PKEKVLAECCNVFIEQCAEIIEMAGVPPKLASNLLGVSIRMAEVVGKTGVLLLAMDSDFAQLAEKVNRLELVYDVAVKRVECVAGEVSQLKSTAAAASTQAEMALKQKTEMESQCRELKRALQSSPNQCFGKCWNGRGQKERDDLFQANNVVFRASKKASSNSSVQSAGSRRIVSLRSKNVESPERSAKGIRCIEDSDPLEGAVKAALDHLMALLQHARDLHELPPSLTATLGTLGMANISSAATDLTVSAIKTWADCHLKLQDHVLAASLKQSASHLQPDKVTIWEIAEKYQLASFGVVYSLCSLSIHYQSPELVILGEVVAGAVILGIAYSALQNLRGGEDGQSWYFFLLLSCGANLALAVILGNMNFRTNMVPFMDVNNMNEYDMVNPAESKGNQLMDAGRIHFVPESKLDISHSMGFRNMDTYCVAPISVGEQDNYDFWAVGLNCCSGHVADFHCGEFNNPTAHAGLRLMRDDLRSYFRLAVQQAEAAYNIRANHPIFFYWMQDPATEISAYESAAYTVLGVSLDAPEADIKKAYRKLAIKYHPDKNPGNKEAEEKFKELAEAYSILSNSQKRKQYDLAARFTGDQKREIREGGRSGTWNDCGRRILIGLYNSKMHSPAAVC</sequence>
<feature type="non-terminal residue" evidence="4">
    <location>
        <position position="1"/>
    </location>
</feature>
<feature type="transmembrane region" description="Helical" evidence="2">
    <location>
        <begin position="347"/>
        <end position="368"/>
    </location>
</feature>
<name>A0ABP0NHM8_9DINO</name>
<evidence type="ECO:0000259" key="3">
    <source>
        <dbReference type="PROSITE" id="PS50076"/>
    </source>
</evidence>
<dbReference type="PROSITE" id="PS50076">
    <property type="entry name" value="DNAJ_2"/>
    <property type="match status" value="1"/>
</dbReference>
<reference evidence="4 5" key="1">
    <citation type="submission" date="2024-02" db="EMBL/GenBank/DDBJ databases">
        <authorList>
            <person name="Chen Y."/>
            <person name="Shah S."/>
            <person name="Dougan E. K."/>
            <person name="Thang M."/>
            <person name="Chan C."/>
        </authorList>
    </citation>
    <scope>NUCLEOTIDE SEQUENCE [LARGE SCALE GENOMIC DNA]</scope>
</reference>
<evidence type="ECO:0000313" key="4">
    <source>
        <dbReference type="EMBL" id="CAK9061880.1"/>
    </source>
</evidence>
<keyword evidence="2" id="KW-1133">Transmembrane helix</keyword>
<dbReference type="InterPro" id="IPR018253">
    <property type="entry name" value="DnaJ_domain_CS"/>
</dbReference>
<keyword evidence="1" id="KW-0143">Chaperone</keyword>
<dbReference type="InterPro" id="IPR001623">
    <property type="entry name" value="DnaJ_domain"/>
</dbReference>
<protein>
    <submittedName>
        <fullName evidence="4">Chaperone protein DnaJ</fullName>
    </submittedName>
</protein>
<dbReference type="CDD" id="cd06257">
    <property type="entry name" value="DnaJ"/>
    <property type="match status" value="1"/>
</dbReference>
<feature type="domain" description="J" evidence="3">
    <location>
        <begin position="519"/>
        <end position="584"/>
    </location>
</feature>
<dbReference type="PANTHER" id="PTHR44360">
    <property type="entry name" value="DNAJ HOMOLOG SUBFAMILY B MEMBER 9"/>
    <property type="match status" value="1"/>
</dbReference>